<keyword evidence="1" id="KW-0862">Zinc</keyword>
<dbReference type="AlphaFoldDB" id="A0AAW0YU01"/>
<dbReference type="InterPro" id="IPR013088">
    <property type="entry name" value="Znf_NHR/GATA"/>
</dbReference>
<reference evidence="4 5" key="1">
    <citation type="journal article" date="2024" name="bioRxiv">
        <title>Comparative genomics of Cryptococcus and Kwoniella reveals pathogenesis evolution and contrasting karyotype dynamics via intercentromeric recombination or chromosome fusion.</title>
        <authorList>
            <person name="Coelho M.A."/>
            <person name="David-Palma M."/>
            <person name="Shea T."/>
            <person name="Bowers K."/>
            <person name="McGinley-Smith S."/>
            <person name="Mohammad A.W."/>
            <person name="Gnirke A."/>
            <person name="Yurkov A.M."/>
            <person name="Nowrousian M."/>
            <person name="Sun S."/>
            <person name="Cuomo C.A."/>
            <person name="Heitman J."/>
        </authorList>
    </citation>
    <scope>NUCLEOTIDE SEQUENCE [LARGE SCALE GENOMIC DNA]</scope>
    <source>
        <strain evidence="4 5">CBS 13917</strain>
    </source>
</reference>
<dbReference type="RefSeq" id="XP_066800215.1">
    <property type="nucleotide sequence ID" value="XM_066949207.1"/>
</dbReference>
<evidence type="ECO:0000259" key="3">
    <source>
        <dbReference type="PROSITE" id="PS50114"/>
    </source>
</evidence>
<dbReference type="Gene3D" id="3.30.50.10">
    <property type="entry name" value="Erythroid Transcription Factor GATA-1, subunit A"/>
    <property type="match status" value="1"/>
</dbReference>
<dbReference type="Proteomes" id="UP001388673">
    <property type="component" value="Unassembled WGS sequence"/>
</dbReference>
<dbReference type="GO" id="GO:0008270">
    <property type="term" value="F:zinc ion binding"/>
    <property type="evidence" value="ECO:0007669"/>
    <property type="project" value="UniProtKB-KW"/>
</dbReference>
<evidence type="ECO:0000313" key="5">
    <source>
        <dbReference type="Proteomes" id="UP001388673"/>
    </source>
</evidence>
<dbReference type="InterPro" id="IPR000679">
    <property type="entry name" value="Znf_GATA"/>
</dbReference>
<dbReference type="EMBL" id="JBCAWK010000012">
    <property type="protein sequence ID" value="KAK8845407.1"/>
    <property type="molecule type" value="Genomic_DNA"/>
</dbReference>
<feature type="compositionally biased region" description="Polar residues" evidence="2">
    <location>
        <begin position="24"/>
        <end position="45"/>
    </location>
</feature>
<dbReference type="PROSITE" id="PS50114">
    <property type="entry name" value="GATA_ZN_FINGER_2"/>
    <property type="match status" value="1"/>
</dbReference>
<proteinExistence type="predicted"/>
<organism evidence="4 5">
    <name type="scientific">Kwoniella newhampshirensis</name>
    <dbReference type="NCBI Taxonomy" id="1651941"/>
    <lineage>
        <taxon>Eukaryota</taxon>
        <taxon>Fungi</taxon>
        <taxon>Dikarya</taxon>
        <taxon>Basidiomycota</taxon>
        <taxon>Agaricomycotina</taxon>
        <taxon>Tremellomycetes</taxon>
        <taxon>Tremellales</taxon>
        <taxon>Cryptococcaceae</taxon>
        <taxon>Kwoniella</taxon>
    </lineage>
</organism>
<evidence type="ECO:0000313" key="4">
    <source>
        <dbReference type="EMBL" id="KAK8845407.1"/>
    </source>
</evidence>
<gene>
    <name evidence="4" type="ORF">IAR55_006120</name>
</gene>
<accession>A0AAW0YU01</accession>
<feature type="compositionally biased region" description="Polar residues" evidence="2">
    <location>
        <begin position="155"/>
        <end position="168"/>
    </location>
</feature>
<dbReference type="KEGG" id="kne:92183378"/>
<evidence type="ECO:0000256" key="1">
    <source>
        <dbReference type="PROSITE-ProRule" id="PRU00094"/>
    </source>
</evidence>
<dbReference type="SUPFAM" id="SSF57716">
    <property type="entry name" value="Glucocorticoid receptor-like (DNA-binding domain)"/>
    <property type="match status" value="1"/>
</dbReference>
<feature type="region of interest" description="Disordered" evidence="2">
    <location>
        <begin position="147"/>
        <end position="207"/>
    </location>
</feature>
<feature type="compositionally biased region" description="Basic residues" evidence="2">
    <location>
        <begin position="78"/>
        <end position="87"/>
    </location>
</feature>
<feature type="domain" description="GATA-type" evidence="3">
    <location>
        <begin position="107"/>
        <end position="145"/>
    </location>
</feature>
<sequence length="357" mass="38611">MPARSASSSSAKAAFPSRRSPRSGTNSQQNPSQRTTSESSITPEAQSRKRALSSTSSQQAPSPKKAKTSSSSPSSPSKAKRGKKPSKGKTASGPRPIRESICQNCGCGNARAQLWRTNPDPVPVHDNVLCNACALYRHQHGIPRPPKFWHRGDRSNNTYSEDGVSSTAREAANLPRCHNKKRATTTDDDEAHASISGSDEASGEEETEAARILLAMSGEVGTPDRRARRAPSARHRFSDEWLEEKLFQLRPSHYFNPPPPAFPRILVPPGCGLRVIEPVLQLPTPVPSPPNPAPRRHPSAPIIETCHKAIPFASSSRNHACCPSTIAGPTSITPPASIRRVSDLLASPQPIKRTRQI</sequence>
<name>A0AAW0YU01_9TREE</name>
<evidence type="ECO:0000256" key="2">
    <source>
        <dbReference type="SAM" id="MobiDB-lite"/>
    </source>
</evidence>
<keyword evidence="5" id="KW-1185">Reference proteome</keyword>
<feature type="compositionally biased region" description="Low complexity" evidence="2">
    <location>
        <begin position="60"/>
        <end position="77"/>
    </location>
</feature>
<comment type="caution">
    <text evidence="4">The sequence shown here is derived from an EMBL/GenBank/DDBJ whole genome shotgun (WGS) entry which is preliminary data.</text>
</comment>
<dbReference type="GO" id="GO:0043565">
    <property type="term" value="F:sequence-specific DNA binding"/>
    <property type="evidence" value="ECO:0007669"/>
    <property type="project" value="InterPro"/>
</dbReference>
<feature type="compositionally biased region" description="Low complexity" evidence="2">
    <location>
        <begin position="1"/>
        <end position="18"/>
    </location>
</feature>
<keyword evidence="1" id="KW-0479">Metal-binding</keyword>
<feature type="region of interest" description="Disordered" evidence="2">
    <location>
        <begin position="1"/>
        <end position="98"/>
    </location>
</feature>
<keyword evidence="1" id="KW-0863">Zinc-finger</keyword>
<protein>
    <recommendedName>
        <fullName evidence="3">GATA-type domain-containing protein</fullName>
    </recommendedName>
</protein>
<dbReference type="GO" id="GO:0006355">
    <property type="term" value="P:regulation of DNA-templated transcription"/>
    <property type="evidence" value="ECO:0007669"/>
    <property type="project" value="InterPro"/>
</dbReference>
<dbReference type="GeneID" id="92183378"/>